<protein>
    <submittedName>
        <fullName evidence="2">Uncharacterized protein</fullName>
    </submittedName>
</protein>
<feature type="compositionally biased region" description="Basic and acidic residues" evidence="1">
    <location>
        <begin position="126"/>
        <end position="140"/>
    </location>
</feature>
<evidence type="ECO:0000313" key="2">
    <source>
        <dbReference type="EMBL" id="KAH7032812.1"/>
    </source>
</evidence>
<dbReference type="RefSeq" id="XP_046013644.1">
    <property type="nucleotide sequence ID" value="XM_046153505.1"/>
</dbReference>
<keyword evidence="3" id="KW-1185">Reference proteome</keyword>
<evidence type="ECO:0000313" key="3">
    <source>
        <dbReference type="Proteomes" id="UP000756346"/>
    </source>
</evidence>
<dbReference type="AlphaFoldDB" id="A0A9P8YAV3"/>
<proteinExistence type="predicted"/>
<reference evidence="2" key="1">
    <citation type="journal article" date="2021" name="Nat. Commun.">
        <title>Genetic determinants of endophytism in the Arabidopsis root mycobiome.</title>
        <authorList>
            <person name="Mesny F."/>
            <person name="Miyauchi S."/>
            <person name="Thiergart T."/>
            <person name="Pickel B."/>
            <person name="Atanasova L."/>
            <person name="Karlsson M."/>
            <person name="Huettel B."/>
            <person name="Barry K.W."/>
            <person name="Haridas S."/>
            <person name="Chen C."/>
            <person name="Bauer D."/>
            <person name="Andreopoulos W."/>
            <person name="Pangilinan J."/>
            <person name="LaButti K."/>
            <person name="Riley R."/>
            <person name="Lipzen A."/>
            <person name="Clum A."/>
            <person name="Drula E."/>
            <person name="Henrissat B."/>
            <person name="Kohler A."/>
            <person name="Grigoriev I.V."/>
            <person name="Martin F.M."/>
            <person name="Hacquard S."/>
        </authorList>
    </citation>
    <scope>NUCLEOTIDE SEQUENCE</scope>
    <source>
        <strain evidence="2">MPI-CAGE-CH-0230</strain>
    </source>
</reference>
<organism evidence="2 3">
    <name type="scientific">Microdochium trichocladiopsis</name>
    <dbReference type="NCBI Taxonomy" id="1682393"/>
    <lineage>
        <taxon>Eukaryota</taxon>
        <taxon>Fungi</taxon>
        <taxon>Dikarya</taxon>
        <taxon>Ascomycota</taxon>
        <taxon>Pezizomycotina</taxon>
        <taxon>Sordariomycetes</taxon>
        <taxon>Xylariomycetidae</taxon>
        <taxon>Xylariales</taxon>
        <taxon>Microdochiaceae</taxon>
        <taxon>Microdochium</taxon>
    </lineage>
</organism>
<comment type="caution">
    <text evidence="2">The sequence shown here is derived from an EMBL/GenBank/DDBJ whole genome shotgun (WGS) entry which is preliminary data.</text>
</comment>
<dbReference type="EMBL" id="JAGTJQ010000004">
    <property type="protein sequence ID" value="KAH7032812.1"/>
    <property type="molecule type" value="Genomic_DNA"/>
</dbReference>
<name>A0A9P8YAV3_9PEZI</name>
<accession>A0A9P8YAV3</accession>
<feature type="region of interest" description="Disordered" evidence="1">
    <location>
        <begin position="53"/>
        <end position="157"/>
    </location>
</feature>
<evidence type="ECO:0000256" key="1">
    <source>
        <dbReference type="SAM" id="MobiDB-lite"/>
    </source>
</evidence>
<feature type="compositionally biased region" description="Polar residues" evidence="1">
    <location>
        <begin position="70"/>
        <end position="84"/>
    </location>
</feature>
<dbReference type="Proteomes" id="UP000756346">
    <property type="component" value="Unassembled WGS sequence"/>
</dbReference>
<sequence>MSLKDDDIMGMSTALSSIFLAVKDATMSCFGLLSTRSTQDTHDLTITADPRRQNQQNIRSRLAEADKTIDNNSQLGSGGLQDNNGDLYGQKEAFPYQNQIIDQSEENSECKDMPETPPRPASQTLWREDRARRQRHEEQRWSLLSDLPIGQSTPRRM</sequence>
<gene>
    <name evidence="2" type="ORF">B0I36DRAFT_320083</name>
</gene>
<dbReference type="GeneID" id="70183051"/>